<dbReference type="Proteomes" id="UP000541444">
    <property type="component" value="Unassembled WGS sequence"/>
</dbReference>
<dbReference type="EMBL" id="JACGCM010001377">
    <property type="protein sequence ID" value="KAF6156151.1"/>
    <property type="molecule type" value="Genomic_DNA"/>
</dbReference>
<keyword evidence="2" id="KW-1185">Reference proteome</keyword>
<name>A0A7J7MMR3_9MAGN</name>
<dbReference type="AlphaFoldDB" id="A0A7J7MMR3"/>
<sequence length="78" mass="8812">MGRSLLVSAGGSFELGFFSPSRLFKEILGNMHMPNSDIRGEGNGCVLWFENLVDIRQYTYYGKDRYLRTAASELGRKS</sequence>
<dbReference type="OrthoDB" id="1933550at2759"/>
<comment type="caution">
    <text evidence="1">The sequence shown here is derived from an EMBL/GenBank/DDBJ whole genome shotgun (WGS) entry which is preliminary data.</text>
</comment>
<evidence type="ECO:0000313" key="2">
    <source>
        <dbReference type="Proteomes" id="UP000541444"/>
    </source>
</evidence>
<proteinExistence type="predicted"/>
<dbReference type="PANTHER" id="PTHR32444:SF247">
    <property type="entry name" value="OS01G0958200 PROTEIN"/>
    <property type="match status" value="1"/>
</dbReference>
<protein>
    <submittedName>
        <fullName evidence="1">Uncharacterized protein</fullName>
    </submittedName>
</protein>
<gene>
    <name evidence="1" type="ORF">GIB67_024121</name>
</gene>
<reference evidence="1 2" key="1">
    <citation type="journal article" date="2020" name="IScience">
        <title>Genome Sequencing of the Endangered Kingdonia uniflora (Circaeasteraceae, Ranunculales) Reveals Potential Mechanisms of Evolutionary Specialization.</title>
        <authorList>
            <person name="Sun Y."/>
            <person name="Deng T."/>
            <person name="Zhang A."/>
            <person name="Moore M.J."/>
            <person name="Landis J.B."/>
            <person name="Lin N."/>
            <person name="Zhang H."/>
            <person name="Zhang X."/>
            <person name="Huang J."/>
            <person name="Zhang X."/>
            <person name="Sun H."/>
            <person name="Wang H."/>
        </authorList>
    </citation>
    <scope>NUCLEOTIDE SEQUENCE [LARGE SCALE GENOMIC DNA]</scope>
    <source>
        <strain evidence="1">TB1705</strain>
        <tissue evidence="1">Leaf</tissue>
    </source>
</reference>
<organism evidence="1 2">
    <name type="scientific">Kingdonia uniflora</name>
    <dbReference type="NCBI Taxonomy" id="39325"/>
    <lineage>
        <taxon>Eukaryota</taxon>
        <taxon>Viridiplantae</taxon>
        <taxon>Streptophyta</taxon>
        <taxon>Embryophyta</taxon>
        <taxon>Tracheophyta</taxon>
        <taxon>Spermatophyta</taxon>
        <taxon>Magnoliopsida</taxon>
        <taxon>Ranunculales</taxon>
        <taxon>Circaeasteraceae</taxon>
        <taxon>Kingdonia</taxon>
    </lineage>
</organism>
<evidence type="ECO:0000313" key="1">
    <source>
        <dbReference type="EMBL" id="KAF6156151.1"/>
    </source>
</evidence>
<accession>A0A7J7MMR3</accession>
<dbReference type="PANTHER" id="PTHR32444">
    <property type="entry name" value="BULB-TYPE LECTIN DOMAIN-CONTAINING PROTEIN"/>
    <property type="match status" value="1"/>
</dbReference>